<name>A0A4V1RMW1_9ACTN</name>
<evidence type="ECO:0000313" key="1">
    <source>
        <dbReference type="EMBL" id="RYC03737.1"/>
    </source>
</evidence>
<dbReference type="RefSeq" id="WP_129453835.1">
    <property type="nucleotide sequence ID" value="NZ_JACXYX010000004.1"/>
</dbReference>
<reference evidence="1 2" key="1">
    <citation type="submission" date="2019-01" db="EMBL/GenBank/DDBJ databases">
        <title>Novel species of Nocardioides.</title>
        <authorList>
            <person name="Liu Q."/>
            <person name="Xin Y.-H."/>
        </authorList>
    </citation>
    <scope>NUCLEOTIDE SEQUENCE [LARGE SCALE GENOMIC DNA]</scope>
    <source>
        <strain evidence="1 2">CGMCC 4.6875</strain>
    </source>
</reference>
<dbReference type="Gene3D" id="3.40.50.150">
    <property type="entry name" value="Vaccinia Virus protein VP39"/>
    <property type="match status" value="1"/>
</dbReference>
<dbReference type="EMBL" id="SDWU01000004">
    <property type="protein sequence ID" value="RYC03737.1"/>
    <property type="molecule type" value="Genomic_DNA"/>
</dbReference>
<dbReference type="AlphaFoldDB" id="A0A4V1RMW1"/>
<protein>
    <recommendedName>
        <fullName evidence="3">DUF268 domain-containing protein</fullName>
    </recommendedName>
</protein>
<evidence type="ECO:0000313" key="2">
    <source>
        <dbReference type="Proteomes" id="UP000293291"/>
    </source>
</evidence>
<proteinExistence type="predicted"/>
<keyword evidence="2" id="KW-1185">Reference proteome</keyword>
<dbReference type="SUPFAM" id="SSF53335">
    <property type="entry name" value="S-adenosyl-L-methionine-dependent methyltransferases"/>
    <property type="match status" value="1"/>
</dbReference>
<accession>A0A4V1RMW1</accession>
<organism evidence="1 2">
    <name type="scientific">Nocardioides ganghwensis</name>
    <dbReference type="NCBI Taxonomy" id="252230"/>
    <lineage>
        <taxon>Bacteria</taxon>
        <taxon>Bacillati</taxon>
        <taxon>Actinomycetota</taxon>
        <taxon>Actinomycetes</taxon>
        <taxon>Propionibacteriales</taxon>
        <taxon>Nocardioidaceae</taxon>
        <taxon>Nocardioides</taxon>
    </lineage>
</organism>
<evidence type="ECO:0008006" key="3">
    <source>
        <dbReference type="Google" id="ProtNLM"/>
    </source>
</evidence>
<sequence length="247" mass="28043">MLLLRRAGSVVSRVVSRVASFSRERGFTAVVRSCARWGLDWWRGRPSRGRDHGSFEWEGRRIPYFVHDYHYTWLNERAVEVALALEVLERHRGASVLEIGNVLGHYAPVDHTVVDKYEAAPGVLNRDVADLDLGRHFDLVLAISTLEHVGLDEDVLDEDKPVRAVERLRAHVAPGGLLWVTHPVGYNPALDARFRDGTLGATRMRALRREPSRNVWREVPLDEVWGTPYDRLLYTAHAVVVAEFDAP</sequence>
<gene>
    <name evidence="1" type="ORF">EUA07_04685</name>
</gene>
<dbReference type="Proteomes" id="UP000293291">
    <property type="component" value="Unassembled WGS sequence"/>
</dbReference>
<dbReference type="OrthoDB" id="9780415at2"/>
<comment type="caution">
    <text evidence="1">The sequence shown here is derived from an EMBL/GenBank/DDBJ whole genome shotgun (WGS) entry which is preliminary data.</text>
</comment>
<dbReference type="InterPro" id="IPR029063">
    <property type="entry name" value="SAM-dependent_MTases_sf"/>
</dbReference>